<dbReference type="InterPro" id="IPR010004">
    <property type="entry name" value="Uncharacterised_Ycf66"/>
</dbReference>
<geneLocation type="chloroplast" evidence="2"/>
<keyword evidence="1" id="KW-0472">Membrane</keyword>
<evidence type="ECO:0000256" key="1">
    <source>
        <dbReference type="SAM" id="Phobius"/>
    </source>
</evidence>
<feature type="transmembrane region" description="Helical" evidence="1">
    <location>
        <begin position="38"/>
        <end position="57"/>
    </location>
</feature>
<sequence>MIHIELGPSTIVGLGLIVVGLLLYALRIREPNVSRDYDFFFSSIGLLCGGILIFQGWRLDPILLLSQILLSGTAIFFIAESLYLRNNEINPNLFFYKKREIRRNTYYRKLKLKKSLPHYKGWERINYTISISYRN</sequence>
<feature type="transmembrane region" description="Helical" evidence="1">
    <location>
        <begin position="63"/>
        <end position="84"/>
    </location>
</feature>
<protein>
    <recommendedName>
        <fullName evidence="3">Ycf66</fullName>
    </recommendedName>
</protein>
<dbReference type="AlphaFoldDB" id="A0A172NA30"/>
<dbReference type="Pfam" id="PF07444">
    <property type="entry name" value="Ycf66_N"/>
    <property type="match status" value="1"/>
</dbReference>
<dbReference type="EMBL" id="KU725465">
    <property type="protein sequence ID" value="AND49095.1"/>
    <property type="molecule type" value="Genomic_DNA"/>
</dbReference>
<proteinExistence type="predicted"/>
<keyword evidence="2" id="KW-0150">Chloroplast</keyword>
<gene>
    <name evidence="2" type="primary">ycf66</name>
</gene>
<name>A0A172NA30_9BRYO</name>
<keyword evidence="2" id="KW-0934">Plastid</keyword>
<evidence type="ECO:0008006" key="3">
    <source>
        <dbReference type="Google" id="ProtNLM"/>
    </source>
</evidence>
<accession>A0A172NA30</accession>
<evidence type="ECO:0000313" key="2">
    <source>
        <dbReference type="EMBL" id="AND49095.1"/>
    </source>
</evidence>
<keyword evidence="1" id="KW-1133">Transmembrane helix</keyword>
<reference evidence="2" key="1">
    <citation type="journal article" date="2016" name="Ann. Bot.">
        <title>Organellar phylogenomics of an emerging model system: Sphagnum (peatmoss).</title>
        <authorList>
            <person name="Shaw A.J."/>
            <person name="Devos N."/>
            <person name="Liu Y."/>
            <person name="Cox C.J."/>
            <person name="Goffinet B."/>
            <person name="Flatberg K.I."/>
            <person name="Shaw B."/>
        </authorList>
    </citation>
    <scope>NUCLEOTIDE SEQUENCE</scope>
    <source>
        <strain evidence="2">SB4814</strain>
    </source>
</reference>
<organism evidence="2">
    <name type="scientific">Sphagnum fuscum</name>
    <dbReference type="NCBI Taxonomy" id="128203"/>
    <lineage>
        <taxon>Eukaryota</taxon>
        <taxon>Viridiplantae</taxon>
        <taxon>Streptophyta</taxon>
        <taxon>Embryophyta</taxon>
        <taxon>Bryophyta</taxon>
        <taxon>Sphagnophytina</taxon>
        <taxon>Sphagnopsida</taxon>
        <taxon>Sphagnales</taxon>
        <taxon>Sphagnaceae</taxon>
        <taxon>Sphagnum</taxon>
    </lineage>
</organism>
<keyword evidence="1" id="KW-0812">Transmembrane</keyword>
<feature type="transmembrane region" description="Helical" evidence="1">
    <location>
        <begin position="6"/>
        <end position="26"/>
    </location>
</feature>